<feature type="compositionally biased region" description="Polar residues" evidence="1">
    <location>
        <begin position="471"/>
        <end position="483"/>
    </location>
</feature>
<dbReference type="OrthoDB" id="382797at2759"/>
<dbReference type="InterPro" id="IPR010490">
    <property type="entry name" value="COG6"/>
</dbReference>
<name>A0A0D9QKU8_PLAFR</name>
<feature type="region of interest" description="Disordered" evidence="1">
    <location>
        <begin position="534"/>
        <end position="576"/>
    </location>
</feature>
<keyword evidence="3" id="KW-1185">Reference proteome</keyword>
<dbReference type="PANTHER" id="PTHR21506">
    <property type="entry name" value="COMPONENT OF OLIGOMERIC GOLGI COMPLEX 6"/>
    <property type="match status" value="1"/>
</dbReference>
<dbReference type="RefSeq" id="XP_012337022.1">
    <property type="nucleotide sequence ID" value="XM_012481599.1"/>
</dbReference>
<accession>A0A0D9QKU8</accession>
<reference evidence="2 3" key="1">
    <citation type="submission" date="2014-03" db="EMBL/GenBank/DDBJ databases">
        <title>The Genome Sequence of Plasmodium fragile nilgiri.</title>
        <authorList>
            <consortium name="The Broad Institute Genomics Platform"/>
            <consortium name="The Broad Institute Genome Sequencing Center for Infectious Disease"/>
            <person name="Neafsey D."/>
            <person name="Duraisingh M."/>
            <person name="Young S.K."/>
            <person name="Zeng Q."/>
            <person name="Gargeya S."/>
            <person name="Abouelleil A."/>
            <person name="Alvarado L."/>
            <person name="Chapman S.B."/>
            <person name="Gainer-Dewar J."/>
            <person name="Goldberg J."/>
            <person name="Griggs A."/>
            <person name="Gujja S."/>
            <person name="Hansen M."/>
            <person name="Howarth C."/>
            <person name="Imamovic A."/>
            <person name="Larimer J."/>
            <person name="Pearson M."/>
            <person name="Poon T.W."/>
            <person name="Priest M."/>
            <person name="Roberts A."/>
            <person name="Saif S."/>
            <person name="Shea T."/>
            <person name="Sykes S."/>
            <person name="Wortman J."/>
            <person name="Nusbaum C."/>
            <person name="Birren B."/>
        </authorList>
    </citation>
    <scope>NUCLEOTIDE SEQUENCE [LARGE SCALE GENOMIC DNA]</scope>
    <source>
        <strain evidence="3">nilgiri</strain>
    </source>
</reference>
<dbReference type="VEuPathDB" id="PlasmoDB:AK88_03989"/>
<dbReference type="OMA" id="IIENMEY"/>
<gene>
    <name evidence="2" type="ORF">AK88_03989</name>
</gene>
<dbReference type="GO" id="GO:0006891">
    <property type="term" value="P:intra-Golgi vesicle-mediated transport"/>
    <property type="evidence" value="ECO:0007669"/>
    <property type="project" value="InterPro"/>
</dbReference>
<sequence length="837" mass="97734">MDDVQICEDPDSLGNVNEVSDTVGNFNNCGGTFNKYSVLYDEEDKELKELDKFENMFKETNVCLTHFENIQNDLKKVNELDKNAEEKILESSKMTSGIVEEMNKLKTQKYAIRKKEKMYDKILKQYSLSPLSYNNLTDINVSLNIAFFEDLKQFEYTKENIIKLLNENSTDKVSKFYSKHYSKILNKTCKKMCLYVIRENNNYYKRTNKVTDLLLCSISEEKEKRKIMIKNYVQNCSPLTKLCYKIIIENMEYFNICFTNFLHFRIKLLKRNYNNLVSSHGSNIVGTNNFSEGGEFHPTDDSIEIFKNFFSTMYYLIMSEDHFFKILLLFNYYYANVAIPYIAAHVENMHNNLYTIIDSLFVPYSHFIDTNLNSYPKSYDTCYELFHIVNLFIFKLKEFQNNCEITQDVKDIIRENSIEMIRCNPGLNDSQSSFSNVQSGVFLHENSFLENYKINPGKGIRGRNSILWDLPSSTPDGTQSKLASESRIDQTNEEKFLNDEPVNNINTKYSHNEADIDEINNVEIVPNVVEEQGSLDQAERGDGKGNSTNELVIPQSDDESVSSVEDAQTSRNRSELGEKNIGAEKYNCKLLSYTQRIQKKIENEFIGLWQKDVVTFYLSKITKVDEPNYYDNTLSVIKKIFSALNHVYSIYRRNSALFGSHSNEQNFQNVLDITINPLINNSLKNKNQNVETDYIFIINIFVFMQENVQMFEGSSKYYDLLGIIVHEKMEKVLELENKNLFAYLKLDKIRKGKESNKKEIKLILENFYKFAFSEKFNDFPVVNKIQSSHVKKDMQVAIFNNIHKEYVQIYEMHSKKVNMLYSPDQIKDVLLKNLSVI</sequence>
<dbReference type="GeneID" id="24269303"/>
<dbReference type="Proteomes" id="UP000054561">
    <property type="component" value="Unassembled WGS sequence"/>
</dbReference>
<evidence type="ECO:0000313" key="3">
    <source>
        <dbReference type="Proteomes" id="UP000054561"/>
    </source>
</evidence>
<dbReference type="PANTHER" id="PTHR21506:SF0">
    <property type="entry name" value="CONSERVED OLIGOMERIC GOLGI COMPLEX SUBUNIT 6"/>
    <property type="match status" value="1"/>
</dbReference>
<dbReference type="GO" id="GO:0017119">
    <property type="term" value="C:Golgi transport complex"/>
    <property type="evidence" value="ECO:0007669"/>
    <property type="project" value="InterPro"/>
</dbReference>
<protein>
    <submittedName>
        <fullName evidence="2">Uncharacterized protein</fullName>
    </submittedName>
</protein>
<proteinExistence type="predicted"/>
<evidence type="ECO:0000313" key="2">
    <source>
        <dbReference type="EMBL" id="KJP86356.1"/>
    </source>
</evidence>
<evidence type="ECO:0000256" key="1">
    <source>
        <dbReference type="SAM" id="MobiDB-lite"/>
    </source>
</evidence>
<feature type="region of interest" description="Disordered" evidence="1">
    <location>
        <begin position="470"/>
        <end position="491"/>
    </location>
</feature>
<dbReference type="EMBL" id="KQ001695">
    <property type="protein sequence ID" value="KJP86356.1"/>
    <property type="molecule type" value="Genomic_DNA"/>
</dbReference>
<dbReference type="AlphaFoldDB" id="A0A0D9QKU8"/>
<organism evidence="2 3">
    <name type="scientific">Plasmodium fragile</name>
    <dbReference type="NCBI Taxonomy" id="5857"/>
    <lineage>
        <taxon>Eukaryota</taxon>
        <taxon>Sar</taxon>
        <taxon>Alveolata</taxon>
        <taxon>Apicomplexa</taxon>
        <taxon>Aconoidasida</taxon>
        <taxon>Haemosporida</taxon>
        <taxon>Plasmodiidae</taxon>
        <taxon>Plasmodium</taxon>
        <taxon>Plasmodium (Plasmodium)</taxon>
    </lineage>
</organism>